<dbReference type="OrthoDB" id="427974at2759"/>
<accession>A0A812LIM9</accession>
<dbReference type="SUPFAM" id="SSF51126">
    <property type="entry name" value="Pectin lyase-like"/>
    <property type="match status" value="1"/>
</dbReference>
<feature type="chain" id="PRO_5032890708" description="Right handed beta helix domain-containing protein" evidence="1">
    <location>
        <begin position="51"/>
        <end position="337"/>
    </location>
</feature>
<reference evidence="2" key="1">
    <citation type="submission" date="2021-02" db="EMBL/GenBank/DDBJ databases">
        <authorList>
            <person name="Dougan E. K."/>
            <person name="Rhodes N."/>
            <person name="Thang M."/>
            <person name="Chan C."/>
        </authorList>
    </citation>
    <scope>NUCLEOTIDE SEQUENCE</scope>
</reference>
<evidence type="ECO:0000313" key="3">
    <source>
        <dbReference type="Proteomes" id="UP000604046"/>
    </source>
</evidence>
<evidence type="ECO:0000256" key="1">
    <source>
        <dbReference type="SAM" id="SignalP"/>
    </source>
</evidence>
<gene>
    <name evidence="2" type="ORF">SNAT2548_LOCUS11766</name>
</gene>
<organism evidence="2 3">
    <name type="scientific">Symbiodinium natans</name>
    <dbReference type="NCBI Taxonomy" id="878477"/>
    <lineage>
        <taxon>Eukaryota</taxon>
        <taxon>Sar</taxon>
        <taxon>Alveolata</taxon>
        <taxon>Dinophyceae</taxon>
        <taxon>Suessiales</taxon>
        <taxon>Symbiodiniaceae</taxon>
        <taxon>Symbiodinium</taxon>
    </lineage>
</organism>
<dbReference type="AlphaFoldDB" id="A0A812LIM9"/>
<dbReference type="InterPro" id="IPR012334">
    <property type="entry name" value="Pectin_lyas_fold"/>
</dbReference>
<keyword evidence="1" id="KW-0732">Signal</keyword>
<evidence type="ECO:0000313" key="2">
    <source>
        <dbReference type="EMBL" id="CAE7246801.1"/>
    </source>
</evidence>
<name>A0A812LIM9_9DINO</name>
<evidence type="ECO:0008006" key="4">
    <source>
        <dbReference type="Google" id="ProtNLM"/>
    </source>
</evidence>
<dbReference type="InterPro" id="IPR011050">
    <property type="entry name" value="Pectin_lyase_fold/virulence"/>
</dbReference>
<dbReference type="EMBL" id="CAJNDS010001093">
    <property type="protein sequence ID" value="CAE7246801.1"/>
    <property type="molecule type" value="Genomic_DNA"/>
</dbReference>
<feature type="signal peptide" evidence="1">
    <location>
        <begin position="1"/>
        <end position="50"/>
    </location>
</feature>
<sequence>MAPLKTRLGVTAMPHCGHRAPGTRFLAACGRATCLLCLLAAALPGSPGQGASVPKVPTVSPRRALFLALAAPSPASAESVWTATVGCDGAKDSANCFTTVTEALRAIPKDSGTALVTVAAGTYREQVRVPRGPVLTLESSPPNAATLVWESDRPYEAALTAEQGSQVTVRGFNIKHAGKSVANNYAVFSPGGDLSLEDCDVMSSTGAGVAAEGGRLSLQRCRVHDCARQGAVLFGPIIGDEPLQARCSCSVFSGNGQFLGDGDAIPGPFDGVLARNNVEASISDVVIEGSGLAGLAVMEDTRVEAFGLTLRGNRQGPSRVTNGGELVAAARPSDAKC</sequence>
<keyword evidence="3" id="KW-1185">Reference proteome</keyword>
<dbReference type="Gene3D" id="2.160.20.10">
    <property type="entry name" value="Single-stranded right-handed beta-helix, Pectin lyase-like"/>
    <property type="match status" value="1"/>
</dbReference>
<comment type="caution">
    <text evidence="2">The sequence shown here is derived from an EMBL/GenBank/DDBJ whole genome shotgun (WGS) entry which is preliminary data.</text>
</comment>
<dbReference type="Proteomes" id="UP000604046">
    <property type="component" value="Unassembled WGS sequence"/>
</dbReference>
<proteinExistence type="predicted"/>
<protein>
    <recommendedName>
        <fullName evidence="4">Right handed beta helix domain-containing protein</fullName>
    </recommendedName>
</protein>